<evidence type="ECO:0000256" key="8">
    <source>
        <dbReference type="SAM" id="MobiDB-lite"/>
    </source>
</evidence>
<keyword evidence="5 7" id="KW-0175">Coiled coil</keyword>
<sequence>MLELGWQPPVYSTPSMADSPSSKPNGAATPFGKFQRSENARPTHSRAHSLGGPVSNLIKNFSTRGRSGFFSNGVAVSPETGSSAPFSPDSNDRGGSIRSSDDAGGSGSGVTEDAPGPEYRAKLLKKIEEYRNRISRLSIKQQGELDSYIRVADSLRGSGGGDFDSESESSRENPQMCRVKQHFNKQNKKYSQEIDQLQKKLLAVTSKLEEYDKGFVTNEARGHRMLANVGQGLRTGANVITAPGRALGNMLGGLKKNVAGSADNLPAAVASEDVSIIGQSTFYGNNEASPNTERARSFTAANVDHRIAPEEAPLHSTPVAPRPVVAPASELPPVIVPLRSGLDPSQNSEIASLKTTVEELKSQNSLILEQLTFFRQLHEKDVKLLRKMIETGVAEREKLETTLSEALELHQNENENIRERLQNMSTCIEYRLKERFNDIGDEIEIAKNKVQTIEERMINASERISHNGMIWRDVALSALNIVVELLKIALFIVAVVTDGVKSFFSSPARATAVLIVSVATIFFVHHFGLPSIATVSRVFSRSLSDSPASLAASSLKPTVSSASSEPQLDL</sequence>
<dbReference type="PANTHER" id="PTHR17613">
    <property type="entry name" value="CEREBRAL PROTEIN-11-RELATED"/>
    <property type="match status" value="1"/>
</dbReference>
<comment type="subcellular location">
    <subcellularLocation>
        <location evidence="1">Membrane</location>
    </subcellularLocation>
</comment>
<feature type="region of interest" description="Disordered" evidence="8">
    <location>
        <begin position="72"/>
        <end position="117"/>
    </location>
</feature>
<gene>
    <name evidence="10" type="ORF">QR680_017139</name>
</gene>
<keyword evidence="4 9" id="KW-1133">Transmembrane helix</keyword>
<keyword evidence="3 9" id="KW-0812">Transmembrane</keyword>
<evidence type="ECO:0000256" key="5">
    <source>
        <dbReference type="ARBA" id="ARBA00023054"/>
    </source>
</evidence>
<organism evidence="10 11">
    <name type="scientific">Steinernema hermaphroditum</name>
    <dbReference type="NCBI Taxonomy" id="289476"/>
    <lineage>
        <taxon>Eukaryota</taxon>
        <taxon>Metazoa</taxon>
        <taxon>Ecdysozoa</taxon>
        <taxon>Nematoda</taxon>
        <taxon>Chromadorea</taxon>
        <taxon>Rhabditida</taxon>
        <taxon>Tylenchina</taxon>
        <taxon>Panagrolaimomorpha</taxon>
        <taxon>Strongyloidoidea</taxon>
        <taxon>Steinernematidae</taxon>
        <taxon>Steinernema</taxon>
    </lineage>
</organism>
<protein>
    <submittedName>
        <fullName evidence="10">Uncharacterized protein</fullName>
    </submittedName>
</protein>
<comment type="similarity">
    <text evidence="2">Belongs to the TEX28 family.</text>
</comment>
<accession>A0AA39HDG9</accession>
<evidence type="ECO:0000256" key="4">
    <source>
        <dbReference type="ARBA" id="ARBA00022989"/>
    </source>
</evidence>
<reference evidence="10" key="1">
    <citation type="submission" date="2023-06" db="EMBL/GenBank/DDBJ databases">
        <title>Genomic analysis of the entomopathogenic nematode Steinernema hermaphroditum.</title>
        <authorList>
            <person name="Schwarz E.M."/>
            <person name="Heppert J.K."/>
            <person name="Baniya A."/>
            <person name="Schwartz H.T."/>
            <person name="Tan C.-H."/>
            <person name="Antoshechkin I."/>
            <person name="Sternberg P.W."/>
            <person name="Goodrich-Blair H."/>
            <person name="Dillman A.R."/>
        </authorList>
    </citation>
    <scope>NUCLEOTIDE SEQUENCE</scope>
    <source>
        <strain evidence="10">PS9179</strain>
        <tissue evidence="10">Whole animal</tissue>
    </source>
</reference>
<feature type="compositionally biased region" description="Polar residues" evidence="8">
    <location>
        <begin position="10"/>
        <end position="24"/>
    </location>
</feature>
<feature type="coiled-coil region" evidence="7">
    <location>
        <begin position="180"/>
        <end position="214"/>
    </location>
</feature>
<keyword evidence="6 9" id="KW-0472">Membrane</keyword>
<dbReference type="Pfam" id="PF10267">
    <property type="entry name" value="Tmemb_cc2"/>
    <property type="match status" value="1"/>
</dbReference>
<dbReference type="EMBL" id="JAUCMV010000004">
    <property type="protein sequence ID" value="KAK0403822.1"/>
    <property type="molecule type" value="Genomic_DNA"/>
</dbReference>
<feature type="transmembrane region" description="Helical" evidence="9">
    <location>
        <begin position="508"/>
        <end position="529"/>
    </location>
</feature>
<feature type="coiled-coil region" evidence="7">
    <location>
        <begin position="396"/>
        <end position="463"/>
    </location>
</feature>
<feature type="region of interest" description="Disordered" evidence="8">
    <location>
        <begin position="156"/>
        <end position="176"/>
    </location>
</feature>
<evidence type="ECO:0000313" key="11">
    <source>
        <dbReference type="Proteomes" id="UP001175271"/>
    </source>
</evidence>
<proteinExistence type="inferred from homology"/>
<dbReference type="AlphaFoldDB" id="A0AA39HDG9"/>
<comment type="caution">
    <text evidence="10">The sequence shown here is derived from an EMBL/GenBank/DDBJ whole genome shotgun (WGS) entry which is preliminary data.</text>
</comment>
<evidence type="ECO:0000256" key="3">
    <source>
        <dbReference type="ARBA" id="ARBA00022692"/>
    </source>
</evidence>
<dbReference type="GO" id="GO:0016020">
    <property type="term" value="C:membrane"/>
    <property type="evidence" value="ECO:0007669"/>
    <property type="project" value="UniProtKB-SubCell"/>
</dbReference>
<evidence type="ECO:0000256" key="9">
    <source>
        <dbReference type="SAM" id="Phobius"/>
    </source>
</evidence>
<feature type="transmembrane region" description="Helical" evidence="9">
    <location>
        <begin position="474"/>
        <end position="496"/>
    </location>
</feature>
<name>A0AA39HDG9_9BILA</name>
<dbReference type="Proteomes" id="UP001175271">
    <property type="component" value="Unassembled WGS sequence"/>
</dbReference>
<evidence type="ECO:0000313" key="10">
    <source>
        <dbReference type="EMBL" id="KAK0403822.1"/>
    </source>
</evidence>
<evidence type="ECO:0000256" key="6">
    <source>
        <dbReference type="ARBA" id="ARBA00023136"/>
    </source>
</evidence>
<feature type="compositionally biased region" description="Polar residues" evidence="8">
    <location>
        <begin position="556"/>
        <end position="570"/>
    </location>
</feature>
<evidence type="ECO:0000256" key="2">
    <source>
        <dbReference type="ARBA" id="ARBA00008108"/>
    </source>
</evidence>
<dbReference type="GO" id="GO:0012505">
    <property type="term" value="C:endomembrane system"/>
    <property type="evidence" value="ECO:0007669"/>
    <property type="project" value="TreeGrafter"/>
</dbReference>
<keyword evidence="11" id="KW-1185">Reference proteome</keyword>
<dbReference type="InterPro" id="IPR019394">
    <property type="entry name" value="TEX28/TMCC"/>
</dbReference>
<feature type="region of interest" description="Disordered" evidence="8">
    <location>
        <begin position="550"/>
        <end position="570"/>
    </location>
</feature>
<evidence type="ECO:0000256" key="7">
    <source>
        <dbReference type="SAM" id="Coils"/>
    </source>
</evidence>
<feature type="region of interest" description="Disordered" evidence="8">
    <location>
        <begin position="1"/>
        <end position="58"/>
    </location>
</feature>
<evidence type="ECO:0000256" key="1">
    <source>
        <dbReference type="ARBA" id="ARBA00004370"/>
    </source>
</evidence>
<dbReference type="PANTHER" id="PTHR17613:SF14">
    <property type="entry name" value="DEMENTIN, ISOFORM H"/>
    <property type="match status" value="1"/>
</dbReference>